<feature type="compositionally biased region" description="Low complexity" evidence="1">
    <location>
        <begin position="416"/>
        <end position="438"/>
    </location>
</feature>
<dbReference type="Proteomes" id="UP000012174">
    <property type="component" value="Unassembled WGS sequence"/>
</dbReference>
<feature type="region of interest" description="Disordered" evidence="1">
    <location>
        <begin position="195"/>
        <end position="259"/>
    </location>
</feature>
<feature type="transmembrane region" description="Helical" evidence="2">
    <location>
        <begin position="264"/>
        <end position="287"/>
    </location>
</feature>
<proteinExistence type="predicted"/>
<feature type="compositionally biased region" description="Low complexity" evidence="1">
    <location>
        <begin position="223"/>
        <end position="235"/>
    </location>
</feature>
<evidence type="ECO:0000313" key="4">
    <source>
        <dbReference type="EMBL" id="EMR71912.1"/>
    </source>
</evidence>
<keyword evidence="2" id="KW-0812">Transmembrane</keyword>
<dbReference type="OrthoDB" id="5347452at2759"/>
<feature type="compositionally biased region" description="Low complexity" evidence="1">
    <location>
        <begin position="342"/>
        <end position="356"/>
    </location>
</feature>
<reference evidence="5" key="1">
    <citation type="journal article" date="2013" name="Genome Announc.">
        <title>Draft genome sequence of the grapevine dieback fungus Eutypa lata UCR-EL1.</title>
        <authorList>
            <person name="Blanco-Ulate B."/>
            <person name="Rolshausen P.E."/>
            <person name="Cantu D."/>
        </authorList>
    </citation>
    <scope>NUCLEOTIDE SEQUENCE [LARGE SCALE GENOMIC DNA]</scope>
    <source>
        <strain evidence="5">UCR-EL1</strain>
    </source>
</reference>
<evidence type="ECO:0000256" key="3">
    <source>
        <dbReference type="SAM" id="SignalP"/>
    </source>
</evidence>
<dbReference type="HOGENOM" id="CLU_041702_0_1_1"/>
<feature type="signal peptide" evidence="3">
    <location>
        <begin position="1"/>
        <end position="19"/>
    </location>
</feature>
<dbReference type="EMBL" id="KB705557">
    <property type="protein sequence ID" value="EMR71912.1"/>
    <property type="molecule type" value="Genomic_DNA"/>
</dbReference>
<evidence type="ECO:0000313" key="5">
    <source>
        <dbReference type="Proteomes" id="UP000012174"/>
    </source>
</evidence>
<keyword evidence="2" id="KW-0472">Membrane</keyword>
<feature type="compositionally biased region" description="Polar residues" evidence="1">
    <location>
        <begin position="403"/>
        <end position="415"/>
    </location>
</feature>
<feature type="compositionally biased region" description="Basic and acidic residues" evidence="1">
    <location>
        <begin position="455"/>
        <end position="468"/>
    </location>
</feature>
<gene>
    <name evidence="4" type="ORF">UCREL1_1040</name>
</gene>
<feature type="compositionally biased region" description="Low complexity" evidence="1">
    <location>
        <begin position="315"/>
        <end position="333"/>
    </location>
</feature>
<feature type="chain" id="PRO_5004085285" evidence="3">
    <location>
        <begin position="20"/>
        <end position="468"/>
    </location>
</feature>
<keyword evidence="2" id="KW-1133">Transmembrane helix</keyword>
<evidence type="ECO:0000256" key="2">
    <source>
        <dbReference type="SAM" id="Phobius"/>
    </source>
</evidence>
<feature type="compositionally biased region" description="Low complexity" evidence="1">
    <location>
        <begin position="243"/>
        <end position="259"/>
    </location>
</feature>
<dbReference type="AlphaFoldDB" id="M7T5J3"/>
<organism evidence="4 5">
    <name type="scientific">Eutypa lata (strain UCR-EL1)</name>
    <name type="common">Grapevine dieback disease fungus</name>
    <name type="synonym">Eutypa armeniacae</name>
    <dbReference type="NCBI Taxonomy" id="1287681"/>
    <lineage>
        <taxon>Eukaryota</taxon>
        <taxon>Fungi</taxon>
        <taxon>Dikarya</taxon>
        <taxon>Ascomycota</taxon>
        <taxon>Pezizomycotina</taxon>
        <taxon>Sordariomycetes</taxon>
        <taxon>Xylariomycetidae</taxon>
        <taxon>Xylariales</taxon>
        <taxon>Diatrypaceae</taxon>
        <taxon>Eutypa</taxon>
    </lineage>
</organism>
<feature type="region of interest" description="Disordered" evidence="1">
    <location>
        <begin position="296"/>
        <end position="468"/>
    </location>
</feature>
<feature type="compositionally biased region" description="Low complexity" evidence="1">
    <location>
        <begin position="296"/>
        <end position="307"/>
    </location>
</feature>
<name>M7T5J3_EUTLA</name>
<protein>
    <submittedName>
        <fullName evidence="4">Uncharacterized protein</fullName>
    </submittedName>
</protein>
<dbReference type="STRING" id="1287681.M7T5J3"/>
<keyword evidence="5" id="KW-1185">Reference proteome</keyword>
<dbReference type="OMA" id="CNARNVC"/>
<keyword evidence="3" id="KW-0732">Signal</keyword>
<feature type="compositionally biased region" description="Low complexity" evidence="1">
    <location>
        <begin position="195"/>
        <end position="214"/>
    </location>
</feature>
<accession>M7T5J3</accession>
<evidence type="ECO:0000256" key="1">
    <source>
        <dbReference type="SAM" id="MobiDB-lite"/>
    </source>
</evidence>
<sequence>MAPKVLIAACFGIAVQALAFDGRPPKPTDSSIPSPTREFPSHITVPPSAFELAKRQEGQTVLVGPDNTCGYIDGRGGAVYSCNDIFGTCAFVTSAGIGAVACCSGDDCGIRVACMDYEDVLSSSCDYGCLQDTFTVKCTDMTYPYCGTVSFFDGVMDYYCDSLSGSDIQSADTTYSGETDGRTFTPVVVTLDSDTNTDTGFDTDTDTNTGSRTATSDDEDADSATTDPTDASTPTGTNESDVASSSSGAGAPSPSGGSSTNTGAIVGGVVGGVGGIALIALVAFLLIRRNKKKNLQQQQQQQQLQQPPQQPGGYPPMQQQQPLGPQGPAPGHQSVYNPGYPPQQQQQYGMQPPQQGALPPGYYHQDPNKPGGFVAMAPAAAGVPDRNDSTSPVSQVGGGDNRASMQPSSPTSTVHSSYPPSQYGQPPQQPSYPSGVPPTVHEAGSNVVGHNNWNDNHHGQFHELPGRD</sequence>
<dbReference type="eggNOG" id="ENOG502SSWB">
    <property type="taxonomic scope" value="Eukaryota"/>
</dbReference>
<dbReference type="KEGG" id="ela:UCREL1_1040"/>